<accession>A0AA94PQ90</accession>
<evidence type="ECO:0000313" key="3">
    <source>
        <dbReference type="EMBL" id="TDT90987.1"/>
    </source>
</evidence>
<keyword evidence="3" id="KW-0121">Carboxypeptidase</keyword>
<dbReference type="Proteomes" id="UP000295506">
    <property type="component" value="Unassembled WGS sequence"/>
</dbReference>
<name>A0AA94PQ90_9BACT</name>
<dbReference type="InterPro" id="IPR031489">
    <property type="entry name" value="Peptidase_M99"/>
</dbReference>
<reference evidence="3 4" key="1">
    <citation type="submission" date="2019-03" db="EMBL/GenBank/DDBJ databases">
        <title>Genomic Encyclopedia of Type Strains, Phase IV (KMG-IV): sequencing the most valuable type-strain genomes for metagenomic binning, comparative biology and taxonomic classification.</title>
        <authorList>
            <person name="Goeker M."/>
        </authorList>
    </citation>
    <scope>NUCLEOTIDE SEQUENCE [LARGE SCALE GENOMIC DNA]</scope>
    <source>
        <strain evidence="3 4">DSM 101483</strain>
    </source>
</reference>
<dbReference type="EMBL" id="SOBK01000002">
    <property type="protein sequence ID" value="TDT90987.1"/>
    <property type="molecule type" value="Genomic_DNA"/>
</dbReference>
<feature type="chain" id="PRO_5041703571" evidence="1">
    <location>
        <begin position="32"/>
        <end position="585"/>
    </location>
</feature>
<feature type="signal peptide" evidence="1">
    <location>
        <begin position="1"/>
        <end position="31"/>
    </location>
</feature>
<dbReference type="SUPFAM" id="SSF53187">
    <property type="entry name" value="Zn-dependent exopeptidases"/>
    <property type="match status" value="1"/>
</dbReference>
<feature type="domain" description="D,L-carboxypeptidase peptidase" evidence="2">
    <location>
        <begin position="54"/>
        <end position="271"/>
    </location>
</feature>
<comment type="caution">
    <text evidence="3">The sequence shown here is derived from an EMBL/GenBank/DDBJ whole genome shotgun (WGS) entry which is preliminary data.</text>
</comment>
<gene>
    <name evidence="3" type="ORF">EDC59_102422</name>
</gene>
<dbReference type="CDD" id="cd06243">
    <property type="entry name" value="M14_CP_Csd4-like"/>
    <property type="match status" value="1"/>
</dbReference>
<organism evidence="3 4">
    <name type="scientific">Pseudodesulfovibrio indicus</name>
    <dbReference type="NCBI Taxonomy" id="1716143"/>
    <lineage>
        <taxon>Bacteria</taxon>
        <taxon>Pseudomonadati</taxon>
        <taxon>Thermodesulfobacteriota</taxon>
        <taxon>Desulfovibrionia</taxon>
        <taxon>Desulfovibrionales</taxon>
        <taxon>Desulfovibrionaceae</taxon>
    </lineage>
</organism>
<keyword evidence="3" id="KW-0645">Protease</keyword>
<protein>
    <submittedName>
        <fullName evidence="3">Helical cell shape controlling family carboxypeptidase</fullName>
    </submittedName>
</protein>
<keyword evidence="3" id="KW-0378">Hydrolase</keyword>
<evidence type="ECO:0000256" key="1">
    <source>
        <dbReference type="SAM" id="SignalP"/>
    </source>
</evidence>
<keyword evidence="1" id="KW-0732">Signal</keyword>
<dbReference type="GO" id="GO:0004180">
    <property type="term" value="F:carboxypeptidase activity"/>
    <property type="evidence" value="ECO:0007669"/>
    <property type="project" value="UniProtKB-KW"/>
</dbReference>
<evidence type="ECO:0000259" key="2">
    <source>
        <dbReference type="Pfam" id="PF17033"/>
    </source>
</evidence>
<sequence>MGMSFLPKRTPSIIFWLLSLGLLLCASQARAGSWEYAFFQGTQYPLRVVFLEGEQPGPTVMVQGGIQGDEAAGYITAQLLSQAKVMRGNVIVLPRANVPSINLRKRQINVDMNRRFDQNYNRFYEDRVARVIRFLLARSDAFIHLHEGSGFYNPTYVDNLRNPMRYGQSIIVDTLAYGNLDLARTVNPVLAELNTKIGLTDYQFKLFNTKTFDQGTSYPEMRKSLTCYALAEHGIPAMAVEVSKSITQIDWKVRQQLTATIMLLHRLGVEVTPPEFSDEDVLVYSRKGVSVSVNGRTLGRDRVISLAPGSTLAVKPLSLGPREFSPELALFASDRPGVNLINARRMALEPFSELELRVDGREVAKAMVQWTGKLPVAPQDGSAVFVCWLNGNPVFVRDGDTLHAVVGDQLILEGVWGSDLKEVVNLKGFVAIPWANNGQDLGWEIILDPGNFMSKYALDSDHEGATRFRVVRETPGAPTASFAVDIMERTVHALLLRDAHGQDLLIPWASGGSYRLPEGEYVFENVWSNGPGNKIVATAGDVPLSEGGSFRVDYERPLKLTVRQATTFGDMGTMTFSPSGLASRE</sequence>
<dbReference type="AlphaFoldDB" id="A0AA94PQ90"/>
<proteinExistence type="predicted"/>
<evidence type="ECO:0000313" key="4">
    <source>
        <dbReference type="Proteomes" id="UP000295506"/>
    </source>
</evidence>
<dbReference type="Gene3D" id="3.40.630.10">
    <property type="entry name" value="Zn peptidases"/>
    <property type="match status" value="1"/>
</dbReference>
<dbReference type="Pfam" id="PF17033">
    <property type="entry name" value="Peptidase_M99"/>
    <property type="match status" value="1"/>
</dbReference>